<accession>A0A516G879</accession>
<reference evidence="2 3" key="1">
    <citation type="submission" date="2019-07" db="EMBL/GenBank/DDBJ databases">
        <title>complete genome sequencing of Ornithinimicrobium sp. H23M54.</title>
        <authorList>
            <person name="Bae J.-W."/>
            <person name="Lee S.-Y."/>
        </authorList>
    </citation>
    <scope>NUCLEOTIDE SEQUENCE [LARGE SCALE GENOMIC DNA]</scope>
    <source>
        <strain evidence="2 3">H23M54</strain>
    </source>
</reference>
<feature type="transmembrane region" description="Helical" evidence="1">
    <location>
        <begin position="119"/>
        <end position="139"/>
    </location>
</feature>
<gene>
    <name evidence="2" type="ORF">FNH13_04720</name>
</gene>
<keyword evidence="1" id="KW-0472">Membrane</keyword>
<keyword evidence="3" id="KW-1185">Reference proteome</keyword>
<dbReference type="Proteomes" id="UP000315395">
    <property type="component" value="Chromosome"/>
</dbReference>
<name>A0A516G879_9MICO</name>
<keyword evidence="1" id="KW-0812">Transmembrane</keyword>
<evidence type="ECO:0000256" key="1">
    <source>
        <dbReference type="SAM" id="Phobius"/>
    </source>
</evidence>
<dbReference type="OrthoDB" id="4303577at2"/>
<organism evidence="2 3">
    <name type="scientific">Ornithinimicrobium ciconiae</name>
    <dbReference type="NCBI Taxonomy" id="2594265"/>
    <lineage>
        <taxon>Bacteria</taxon>
        <taxon>Bacillati</taxon>
        <taxon>Actinomycetota</taxon>
        <taxon>Actinomycetes</taxon>
        <taxon>Micrococcales</taxon>
        <taxon>Ornithinimicrobiaceae</taxon>
        <taxon>Ornithinimicrobium</taxon>
    </lineage>
</organism>
<evidence type="ECO:0000313" key="2">
    <source>
        <dbReference type="EMBL" id="QDO87733.1"/>
    </source>
</evidence>
<dbReference type="EMBL" id="CP041616">
    <property type="protein sequence ID" value="QDO87733.1"/>
    <property type="molecule type" value="Genomic_DNA"/>
</dbReference>
<dbReference type="KEGG" id="orz:FNH13_04720"/>
<dbReference type="RefSeq" id="WP_143782410.1">
    <property type="nucleotide sequence ID" value="NZ_CP041616.1"/>
</dbReference>
<proteinExistence type="predicted"/>
<protein>
    <recommendedName>
        <fullName evidence="4">DUF1648 domain-containing protein</fullName>
    </recommendedName>
</protein>
<dbReference type="AlphaFoldDB" id="A0A516G879"/>
<feature type="transmembrane region" description="Helical" evidence="1">
    <location>
        <begin position="49"/>
        <end position="73"/>
    </location>
</feature>
<feature type="transmembrane region" description="Helical" evidence="1">
    <location>
        <begin position="12"/>
        <end position="29"/>
    </location>
</feature>
<keyword evidence="1" id="KW-1133">Transmembrane helix</keyword>
<evidence type="ECO:0008006" key="4">
    <source>
        <dbReference type="Google" id="ProtNLM"/>
    </source>
</evidence>
<feature type="transmembrane region" description="Helical" evidence="1">
    <location>
        <begin position="204"/>
        <end position="223"/>
    </location>
</feature>
<feature type="transmembrane region" description="Helical" evidence="1">
    <location>
        <begin position="85"/>
        <end position="107"/>
    </location>
</feature>
<feature type="transmembrane region" description="Helical" evidence="1">
    <location>
        <begin position="179"/>
        <end position="198"/>
    </location>
</feature>
<evidence type="ECO:0000313" key="3">
    <source>
        <dbReference type="Proteomes" id="UP000315395"/>
    </source>
</evidence>
<sequence>MNSRRVSRISAGFWAIVPFALLLLAVSLWDTPERLPTHWSADLPDAFSTGAGVFSVALSVAGFCAVVAALLALLSAWVPPLWHRWIMALLAGVGATAAATYGAASWGTHLAGSPAQVHVVWSLVPFVLGVLWGWVGYLLNRPAPVDRQAVLETVPERSRVVASGAGVPAPWATRLDSGVMLGTAVFVAVVLTLTAVLSWTSTPLLGVVITVISVLTTLFVVAWSRVEARVDEVGLTIRSTLLPVRLLRLAAEDVVGVEAADLDPMKWGGIGLRWLPGRTAYIVRGGPGMVVHRASGRPFGLEVTEGEEVAAAGVRALLGVAGQAMATGHRANG</sequence>